<evidence type="ECO:0000256" key="1">
    <source>
        <dbReference type="SAM" id="SignalP"/>
    </source>
</evidence>
<name>A0A2H3GNQ9_FUSOX</name>
<gene>
    <name evidence="2" type="ORF">AU210_012416</name>
</gene>
<feature type="signal peptide" evidence="1">
    <location>
        <begin position="1"/>
        <end position="22"/>
    </location>
</feature>
<protein>
    <submittedName>
        <fullName evidence="2">Uncharacterized protein</fullName>
    </submittedName>
</protein>
<reference evidence="2 3" key="2">
    <citation type="journal article" date="2017" name="Sci. Rep.">
        <title>A mobile pathogenicity chromosome in Fusarium oxysporum for infection of multiple cucurbit species.</title>
        <authorList>
            <person name="van Dam P."/>
            <person name="Fokkens L."/>
            <person name="Ayukawa Y."/>
            <person name="van der Gragt M."/>
            <person name="Ter Horst A."/>
            <person name="Brankovics B."/>
            <person name="Houterman P.M."/>
            <person name="Arie T."/>
            <person name="Rep M."/>
        </authorList>
    </citation>
    <scope>NUCLEOTIDE SEQUENCE [LARGE SCALE GENOMIC DNA]</scope>
    <source>
        <strain evidence="2 3">Forc016</strain>
    </source>
</reference>
<comment type="caution">
    <text evidence="2">The sequence shown here is derived from an EMBL/GenBank/DDBJ whole genome shotgun (WGS) entry which is preliminary data.</text>
</comment>
<organism evidence="2 3">
    <name type="scientific">Fusarium oxysporum f. sp. radicis-cucumerinum</name>
    <dbReference type="NCBI Taxonomy" id="327505"/>
    <lineage>
        <taxon>Eukaryota</taxon>
        <taxon>Fungi</taxon>
        <taxon>Dikarya</taxon>
        <taxon>Ascomycota</taxon>
        <taxon>Pezizomycotina</taxon>
        <taxon>Sordariomycetes</taxon>
        <taxon>Hypocreomycetidae</taxon>
        <taxon>Hypocreales</taxon>
        <taxon>Nectriaceae</taxon>
        <taxon>Fusarium</taxon>
        <taxon>Fusarium oxysporum species complex</taxon>
    </lineage>
</organism>
<dbReference type="AlphaFoldDB" id="A0A2H3GNQ9"/>
<dbReference type="EMBL" id="MABQ02000009">
    <property type="protein sequence ID" value="PCD25982.1"/>
    <property type="molecule type" value="Genomic_DNA"/>
</dbReference>
<dbReference type="Proteomes" id="UP000219602">
    <property type="component" value="Chromosome 11"/>
</dbReference>
<accession>A0A2H3GNQ9</accession>
<feature type="chain" id="PRO_5013621847" evidence="1">
    <location>
        <begin position="23"/>
        <end position="102"/>
    </location>
</feature>
<evidence type="ECO:0000313" key="2">
    <source>
        <dbReference type="EMBL" id="PCD25982.1"/>
    </source>
</evidence>
<proteinExistence type="predicted"/>
<sequence length="102" mass="10947">MHLFKLLPLFVGLSLALPAAEADPNSLEARACTYSSCVSKCCKDAGCNGFLNCGRSRCSGVGKSHGRQAQYKDNLRLHARLLFECLVVKTLCLLASSAVITI</sequence>
<evidence type="ECO:0000313" key="3">
    <source>
        <dbReference type="Proteomes" id="UP000219602"/>
    </source>
</evidence>
<keyword evidence="1" id="KW-0732">Signal</keyword>
<reference evidence="2 3" key="1">
    <citation type="journal article" date="2016" name="Environ. Microbiol.">
        <title>Effector profiles distinguish formae speciales of Fusarium oxysporum.</title>
        <authorList>
            <person name="van Dam P."/>
            <person name="Fokkens L."/>
            <person name="Schmidt S.M."/>
            <person name="Linmans J.H."/>
            <person name="Kistler H.C."/>
            <person name="Ma L.J."/>
            <person name="Rep M."/>
        </authorList>
    </citation>
    <scope>NUCLEOTIDE SEQUENCE [LARGE SCALE GENOMIC DNA]</scope>
    <source>
        <strain evidence="2 3">Forc016</strain>
    </source>
</reference>